<feature type="compositionally biased region" description="Basic residues" evidence="5">
    <location>
        <begin position="491"/>
        <end position="502"/>
    </location>
</feature>
<feature type="domain" description="Photolyase/cryptochrome alpha/beta" evidence="6">
    <location>
        <begin position="2"/>
        <end position="131"/>
    </location>
</feature>
<evidence type="ECO:0000256" key="2">
    <source>
        <dbReference type="ARBA" id="ARBA00022630"/>
    </source>
</evidence>
<protein>
    <submittedName>
        <fullName evidence="7">DNA photolyase FAD-binding protein</fullName>
    </submittedName>
</protein>
<dbReference type="GO" id="GO:0009416">
    <property type="term" value="P:response to light stimulus"/>
    <property type="evidence" value="ECO:0007669"/>
    <property type="project" value="TreeGrafter"/>
</dbReference>
<feature type="region of interest" description="Disordered" evidence="5">
    <location>
        <begin position="491"/>
        <end position="510"/>
    </location>
</feature>
<dbReference type="STRING" id="596154.Alide2_2990"/>
<reference evidence="7 8" key="2">
    <citation type="submission" date="2011-04" db="EMBL/GenBank/DDBJ databases">
        <title>Complete sequence of chromosome of Alicycliphilus denitrificans K601.</title>
        <authorList>
            <consortium name="US DOE Joint Genome Institute"/>
            <person name="Lucas S."/>
            <person name="Han J."/>
            <person name="Lapidus A."/>
            <person name="Cheng J.-F."/>
            <person name="Goodwin L."/>
            <person name="Pitluck S."/>
            <person name="Peters L."/>
            <person name="Zeytun A."/>
            <person name="Detter J.C."/>
            <person name="Han C."/>
            <person name="Tapia R."/>
            <person name="Land M."/>
            <person name="Hauser L."/>
            <person name="Kyrpides N."/>
            <person name="Ivanova N."/>
            <person name="Mikhailova N."/>
            <person name="Pagani I."/>
            <person name="Oosterkamp M."/>
            <person name="Pieper D."/>
            <person name="van Berkel W."/>
            <person name="Langenhoff A."/>
            <person name="Smidt H."/>
            <person name="Stams A."/>
            <person name="Woyke T."/>
        </authorList>
    </citation>
    <scope>NUCLEOTIDE SEQUENCE [LARGE SCALE GENOMIC DNA]</scope>
    <source>
        <strain evidence="8">DSM 14773 / CIP 107495 / K601</strain>
    </source>
</reference>
<dbReference type="SUPFAM" id="SSF52425">
    <property type="entry name" value="Cryptochrome/photolyase, N-terminal domain"/>
    <property type="match status" value="1"/>
</dbReference>
<dbReference type="InterPro" id="IPR002081">
    <property type="entry name" value="Cryptochrome/DNA_photolyase_1"/>
</dbReference>
<keyword evidence="2 4" id="KW-0285">Flavoprotein</keyword>
<keyword evidence="8" id="KW-1185">Reference proteome</keyword>
<dbReference type="PANTHER" id="PTHR11455:SF9">
    <property type="entry name" value="CRYPTOCHROME CIRCADIAN CLOCK 5 ISOFORM X1"/>
    <property type="match status" value="1"/>
</dbReference>
<evidence type="ECO:0000259" key="6">
    <source>
        <dbReference type="PROSITE" id="PS51645"/>
    </source>
</evidence>
<evidence type="ECO:0000313" key="7">
    <source>
        <dbReference type="EMBL" id="AEB85337.1"/>
    </source>
</evidence>
<dbReference type="Gene3D" id="3.40.50.620">
    <property type="entry name" value="HUPs"/>
    <property type="match status" value="1"/>
</dbReference>
<dbReference type="InterPro" id="IPR036134">
    <property type="entry name" value="Crypto/Photolyase_FAD-like_sf"/>
</dbReference>
<gene>
    <name evidence="7" type="ordered locus">Alide2_2990</name>
</gene>
<dbReference type="InterPro" id="IPR006050">
    <property type="entry name" value="DNA_photolyase_N"/>
</dbReference>
<keyword evidence="3 4" id="KW-0274">FAD</keyword>
<organism evidence="7 8">
    <name type="scientific">Alicycliphilus denitrificans (strain DSM 14773 / CIP 107495 / K601)</name>
    <dbReference type="NCBI Taxonomy" id="596154"/>
    <lineage>
        <taxon>Bacteria</taxon>
        <taxon>Pseudomonadati</taxon>
        <taxon>Pseudomonadota</taxon>
        <taxon>Betaproteobacteria</taxon>
        <taxon>Burkholderiales</taxon>
        <taxon>Comamonadaceae</taxon>
        <taxon>Alicycliphilus</taxon>
    </lineage>
</organism>
<accession>F4G5T0</accession>
<dbReference type="Gene3D" id="1.10.579.10">
    <property type="entry name" value="DNA Cyclobutane Dipyrimidine Photolyase, subunit A, domain 3"/>
    <property type="match status" value="1"/>
</dbReference>
<evidence type="ECO:0000256" key="1">
    <source>
        <dbReference type="ARBA" id="ARBA00001932"/>
    </source>
</evidence>
<dbReference type="GO" id="GO:0003677">
    <property type="term" value="F:DNA binding"/>
    <property type="evidence" value="ECO:0007669"/>
    <property type="project" value="TreeGrafter"/>
</dbReference>
<dbReference type="Proteomes" id="UP000007938">
    <property type="component" value="Chromosome"/>
</dbReference>
<dbReference type="AlphaFoldDB" id="F4G5T0"/>
<dbReference type="Gene3D" id="1.25.40.80">
    <property type="match status" value="1"/>
</dbReference>
<dbReference type="SUPFAM" id="SSF48173">
    <property type="entry name" value="Cryptochrome/photolyase FAD-binding domain"/>
    <property type="match status" value="1"/>
</dbReference>
<comment type="cofactor">
    <cofactor evidence="1">
        <name>(6R)-5,10-methylene-5,6,7,8-tetrahydrofolate</name>
        <dbReference type="ChEBI" id="CHEBI:15636"/>
    </cofactor>
</comment>
<dbReference type="PROSITE" id="PS51645">
    <property type="entry name" value="PHR_CRY_ALPHA_BETA"/>
    <property type="match status" value="1"/>
</dbReference>
<sequence>MSYTVVWFKRDLRVHDHAPLVHAAAHGPVLCLYVVEPSLWAQPDSALQHYQFLRESLRDLAQQLRSCGARLQLALGEVPEVLARLHALQPFARLVSHEETGNGATYARDLAVARWCRRQGVAWQEWPQHGVVRRLPSRERWHGLWQAHMQAPCLPPPLPASLRSISLPWSDTWPAPETMELADAHDPPQRQRGGRTPGQQVLHDFLHMRGAWYRGGISSPLTAPTACSRLSPYLALGCLGMREVVQATQLRQVQLKSADDPRAARLRQGLAAFMSRMHWHCHFIQKLESEPELEWRNLHRGYDGLREYAWNPAHFDALQAGQTGWPIVDACVAMLRETGWVNFRMRAMLVSVAAYPLWLHWRPVGLWLARQFLDYEPGIHWSQMQMQAGTTGINTTRVYNPIKQAQDHDPHGVFVRRWLPALRRVPDAWLFEPWRMAPDVQARCGVRVGQDIAAPLVDLASATKAAKARIHALRNQEPIRAAKAAIVEKHGSRHGAHLRNRNNRGASAPLQRCLDL</sequence>
<dbReference type="eggNOG" id="COG0415">
    <property type="taxonomic scope" value="Bacteria"/>
</dbReference>
<dbReference type="Pfam" id="PF03441">
    <property type="entry name" value="FAD_binding_7"/>
    <property type="match status" value="1"/>
</dbReference>
<feature type="binding site" evidence="4">
    <location>
        <position position="273"/>
    </location>
    <ligand>
        <name>FAD</name>
        <dbReference type="ChEBI" id="CHEBI:57692"/>
    </ligand>
</feature>
<evidence type="ECO:0000256" key="3">
    <source>
        <dbReference type="ARBA" id="ARBA00022827"/>
    </source>
</evidence>
<dbReference type="InterPro" id="IPR014729">
    <property type="entry name" value="Rossmann-like_a/b/a_fold"/>
</dbReference>
<dbReference type="EMBL" id="CP002657">
    <property type="protein sequence ID" value="AEB85337.1"/>
    <property type="molecule type" value="Genomic_DNA"/>
</dbReference>
<dbReference type="InterPro" id="IPR005101">
    <property type="entry name" value="Cryptochr/Photolyase_FAD-bd"/>
</dbReference>
<keyword evidence="7" id="KW-0456">Lyase</keyword>
<dbReference type="RefSeq" id="WP_013722465.1">
    <property type="nucleotide sequence ID" value="NC_015422.1"/>
</dbReference>
<name>F4G5T0_ALIDK</name>
<dbReference type="Pfam" id="PF00875">
    <property type="entry name" value="DNA_photolyase"/>
    <property type="match status" value="1"/>
</dbReference>
<dbReference type="HOGENOM" id="CLU_010348_7_1_4"/>
<dbReference type="GO" id="GO:0071949">
    <property type="term" value="F:FAD binding"/>
    <property type="evidence" value="ECO:0007669"/>
    <property type="project" value="TreeGrafter"/>
</dbReference>
<dbReference type="GO" id="GO:0003904">
    <property type="term" value="F:deoxyribodipyrimidine photo-lyase activity"/>
    <property type="evidence" value="ECO:0007669"/>
    <property type="project" value="TreeGrafter"/>
</dbReference>
<feature type="binding site" evidence="4">
    <location>
        <position position="213"/>
    </location>
    <ligand>
        <name>FAD</name>
        <dbReference type="ChEBI" id="CHEBI:57692"/>
    </ligand>
</feature>
<evidence type="ECO:0000313" key="8">
    <source>
        <dbReference type="Proteomes" id="UP000007938"/>
    </source>
</evidence>
<proteinExistence type="predicted"/>
<dbReference type="KEGG" id="adk:Alide2_2990"/>
<evidence type="ECO:0000256" key="4">
    <source>
        <dbReference type="PIRSR" id="PIRSR602081-1"/>
    </source>
</evidence>
<comment type="cofactor">
    <cofactor evidence="4">
        <name>FAD</name>
        <dbReference type="ChEBI" id="CHEBI:57692"/>
    </cofactor>
    <text evidence="4">Binds 1 FAD per subunit.</text>
</comment>
<dbReference type="InterPro" id="IPR036155">
    <property type="entry name" value="Crypto/Photolyase_N_sf"/>
</dbReference>
<evidence type="ECO:0000256" key="5">
    <source>
        <dbReference type="SAM" id="MobiDB-lite"/>
    </source>
</evidence>
<dbReference type="PANTHER" id="PTHR11455">
    <property type="entry name" value="CRYPTOCHROME"/>
    <property type="match status" value="1"/>
</dbReference>
<reference evidence="7 8" key="1">
    <citation type="journal article" date="2011" name="J. Bacteriol.">
        <title>Genome Sequences of Alicycliphilus denitrificans Strains BC and K601T.</title>
        <authorList>
            <person name="Oosterkamp M.J."/>
            <person name="Veuskens T."/>
            <person name="Plugge C.M."/>
            <person name="Langenhoff A.A."/>
            <person name="Gerritse J."/>
            <person name="van Berkel W.J."/>
            <person name="Pieper D.H."/>
            <person name="Junca H."/>
            <person name="Goodwin L.A."/>
            <person name="Daligault H.E."/>
            <person name="Bruce D.C."/>
            <person name="Detter J.C."/>
            <person name="Tapia R."/>
            <person name="Han C.S."/>
            <person name="Land M.L."/>
            <person name="Hauser L.J."/>
            <person name="Smidt H."/>
            <person name="Stams A.J."/>
        </authorList>
    </citation>
    <scope>NUCLEOTIDE SEQUENCE [LARGE SCALE GENOMIC DNA]</scope>
    <source>
        <strain evidence="8">DSM 14773 / CIP 107495 / K601</strain>
    </source>
</reference>